<dbReference type="Pfam" id="PF13407">
    <property type="entry name" value="Peripla_BP_4"/>
    <property type="match status" value="1"/>
</dbReference>
<evidence type="ECO:0000259" key="5">
    <source>
        <dbReference type="Pfam" id="PF13407"/>
    </source>
</evidence>
<dbReference type="AlphaFoldDB" id="A0A6J6N6Y0"/>
<feature type="region of interest" description="Disordered" evidence="4">
    <location>
        <begin position="37"/>
        <end position="60"/>
    </location>
</feature>
<evidence type="ECO:0000313" key="6">
    <source>
        <dbReference type="EMBL" id="CAB4680858.1"/>
    </source>
</evidence>
<dbReference type="GO" id="GO:0030246">
    <property type="term" value="F:carbohydrate binding"/>
    <property type="evidence" value="ECO:0007669"/>
    <property type="project" value="UniProtKB-ARBA"/>
</dbReference>
<dbReference type="InterPro" id="IPR028082">
    <property type="entry name" value="Peripla_BP_I"/>
</dbReference>
<comment type="similarity">
    <text evidence="2">Belongs to the bacterial solute-binding protein 2 family.</text>
</comment>
<dbReference type="PROSITE" id="PS51318">
    <property type="entry name" value="TAT"/>
    <property type="match status" value="1"/>
</dbReference>
<feature type="domain" description="Periplasmic binding protein" evidence="5">
    <location>
        <begin position="76"/>
        <end position="321"/>
    </location>
</feature>
<reference evidence="6" key="1">
    <citation type="submission" date="2020-05" db="EMBL/GenBank/DDBJ databases">
        <authorList>
            <person name="Chiriac C."/>
            <person name="Salcher M."/>
            <person name="Ghai R."/>
            <person name="Kavagutti S V."/>
        </authorList>
    </citation>
    <scope>NUCLEOTIDE SEQUENCE</scope>
</reference>
<evidence type="ECO:0000256" key="4">
    <source>
        <dbReference type="SAM" id="MobiDB-lite"/>
    </source>
</evidence>
<keyword evidence="3" id="KW-0732">Signal</keyword>
<sequence>MNEEFTNIGRRRFLFGAAGIALGGGLLAACGSDEKTPVGTTAGTTAGSTEGSTAATTAGAAGPQEGLIGLTLNGLNDYTKGVTTGVYKALEGTKYTLEVVQVNYDAAQELSAAEAFLAKGVVGLVIQPNTAESAGAAAEKAVAKGVPAGNCIWPGPSDVDKFFVGVAEIDSVEGGRLIGEYLKANATPGKVCVVQGVVGQGFSERIDEGLDKALEGSGFEIVVREQGFFDRTKAVGVVEQAFQAHPDLGIVVAYSASMSNGIAQWLKDQGKDTVLHVSSDADEEMVGWMKTPYLKATRYYSSAQTGLIAANAVLATLRGEKPEFRTVVEQVIATSDTIDKIVEANPYMFMDYKDKVQNI</sequence>
<dbReference type="SUPFAM" id="SSF53822">
    <property type="entry name" value="Periplasmic binding protein-like I"/>
    <property type="match status" value="1"/>
</dbReference>
<feature type="compositionally biased region" description="Low complexity" evidence="4">
    <location>
        <begin position="39"/>
        <end position="60"/>
    </location>
</feature>
<name>A0A6J6N6Y0_9ZZZZ</name>
<dbReference type="InterPro" id="IPR006311">
    <property type="entry name" value="TAT_signal"/>
</dbReference>
<dbReference type="PANTHER" id="PTHR46847:SF1">
    <property type="entry name" value="D-ALLOSE-BINDING PERIPLASMIC PROTEIN-RELATED"/>
    <property type="match status" value="1"/>
</dbReference>
<dbReference type="PANTHER" id="PTHR46847">
    <property type="entry name" value="D-ALLOSE-BINDING PERIPLASMIC PROTEIN-RELATED"/>
    <property type="match status" value="1"/>
</dbReference>
<protein>
    <submittedName>
        <fullName evidence="6">Unannotated protein</fullName>
    </submittedName>
</protein>
<evidence type="ECO:0000256" key="2">
    <source>
        <dbReference type="ARBA" id="ARBA00007639"/>
    </source>
</evidence>
<evidence type="ECO:0000256" key="3">
    <source>
        <dbReference type="ARBA" id="ARBA00022729"/>
    </source>
</evidence>
<evidence type="ECO:0000256" key="1">
    <source>
        <dbReference type="ARBA" id="ARBA00004196"/>
    </source>
</evidence>
<dbReference type="EMBL" id="CAEZXM010000021">
    <property type="protein sequence ID" value="CAB4680858.1"/>
    <property type="molecule type" value="Genomic_DNA"/>
</dbReference>
<comment type="subcellular location">
    <subcellularLocation>
        <location evidence="1">Cell envelope</location>
    </subcellularLocation>
</comment>
<proteinExistence type="inferred from homology"/>
<organism evidence="6">
    <name type="scientific">freshwater metagenome</name>
    <dbReference type="NCBI Taxonomy" id="449393"/>
    <lineage>
        <taxon>unclassified sequences</taxon>
        <taxon>metagenomes</taxon>
        <taxon>ecological metagenomes</taxon>
    </lineage>
</organism>
<accession>A0A6J6N6Y0</accession>
<dbReference type="Gene3D" id="3.40.50.2300">
    <property type="match status" value="2"/>
</dbReference>
<dbReference type="InterPro" id="IPR025997">
    <property type="entry name" value="SBP_2_dom"/>
</dbReference>
<dbReference type="GO" id="GO:0030313">
    <property type="term" value="C:cell envelope"/>
    <property type="evidence" value="ECO:0007669"/>
    <property type="project" value="UniProtKB-SubCell"/>
</dbReference>
<gene>
    <name evidence="6" type="ORF">UFOPK2366_00201</name>
</gene>